<keyword evidence="12" id="KW-1185">Reference proteome</keyword>
<dbReference type="GO" id="GO:0005789">
    <property type="term" value="C:endoplasmic reticulum membrane"/>
    <property type="evidence" value="ECO:0007669"/>
    <property type="project" value="UniProtKB-SubCell"/>
</dbReference>
<feature type="signal peptide" evidence="10">
    <location>
        <begin position="1"/>
        <end position="17"/>
    </location>
</feature>
<reference evidence="11 12" key="1">
    <citation type="submission" date="2024-01" db="EMBL/GenBank/DDBJ databases">
        <authorList>
            <person name="Waweru B."/>
        </authorList>
    </citation>
    <scope>NUCLEOTIDE SEQUENCE [LARGE SCALE GENOMIC DNA]</scope>
</reference>
<sequence>MPVLKVLLITAVGVVLAIERLDIMGKHARMHLNNVNTNIVIVDINASPEDHTPCNQNQRTSLKDHLDLVFYVLNPALVGSNLAKFVTLKRIVQLTDSDEATQDAVLEGIEPAPETPENLPSTRTGSLLPLKEPSHNEGMKNFELDRAVLSEGKPKVPFPENIKQVFQEVLKKLNLKRVFSPSINGAIVGFIIGTIPPFRKVLIGDNAPLHVIEDSAFLLGESAVTIATLIVGANLLKGFNGSKLPILVIIGISAVRPFWLAGRRPTVQVCSAASICTASSNQHRYNDPVVWSWRNRMFGDHAVDLFLGHSCGNALVCILHVVRQITLTSTYTFWEMHYCIM</sequence>
<evidence type="ECO:0000313" key="12">
    <source>
        <dbReference type="Proteomes" id="UP001314170"/>
    </source>
</evidence>
<evidence type="ECO:0000313" key="11">
    <source>
        <dbReference type="EMBL" id="CAK7357564.1"/>
    </source>
</evidence>
<dbReference type="GO" id="GO:0080162">
    <property type="term" value="P:endoplasmic reticulum to cytosol auxin transport"/>
    <property type="evidence" value="ECO:0007669"/>
    <property type="project" value="InterPro"/>
</dbReference>
<evidence type="ECO:0000256" key="6">
    <source>
        <dbReference type="ARBA" id="ARBA00023136"/>
    </source>
</evidence>
<evidence type="ECO:0000256" key="8">
    <source>
        <dbReference type="ARBA" id="ARBA00025100"/>
    </source>
</evidence>
<proteinExistence type="inferred from homology"/>
<keyword evidence="2" id="KW-0813">Transport</keyword>
<comment type="similarity">
    <text evidence="9">Belongs to the auxin efflux carrier (TC 2.A.69.2) family.</text>
</comment>
<comment type="function">
    <text evidence="8">Involved in cellular auxin homeostasis by regulating auxin metabolism. Regulates intracellular auxin accumulation at the endoplasmic reticulum and thus auxin availability for nuclear auxin signaling.</text>
</comment>
<evidence type="ECO:0000256" key="1">
    <source>
        <dbReference type="ARBA" id="ARBA00004477"/>
    </source>
</evidence>
<comment type="subcellular location">
    <subcellularLocation>
        <location evidence="1">Endoplasmic reticulum membrane</location>
        <topology evidence="1">Multi-pass membrane protein</topology>
    </subcellularLocation>
</comment>
<dbReference type="Pfam" id="PF03547">
    <property type="entry name" value="Mem_trans"/>
    <property type="match status" value="1"/>
</dbReference>
<keyword evidence="3" id="KW-0812">Transmembrane</keyword>
<protein>
    <submittedName>
        <fullName evidence="11">Uncharacterized protein</fullName>
    </submittedName>
</protein>
<keyword evidence="10" id="KW-0732">Signal</keyword>
<dbReference type="PANTHER" id="PTHR31651:SF40">
    <property type="entry name" value="SYMPORTER, PUTATIVE-RELATED"/>
    <property type="match status" value="1"/>
</dbReference>
<organism evidence="11 12">
    <name type="scientific">Dovyalis caffra</name>
    <dbReference type="NCBI Taxonomy" id="77055"/>
    <lineage>
        <taxon>Eukaryota</taxon>
        <taxon>Viridiplantae</taxon>
        <taxon>Streptophyta</taxon>
        <taxon>Embryophyta</taxon>
        <taxon>Tracheophyta</taxon>
        <taxon>Spermatophyta</taxon>
        <taxon>Magnoliopsida</taxon>
        <taxon>eudicotyledons</taxon>
        <taxon>Gunneridae</taxon>
        <taxon>Pentapetalae</taxon>
        <taxon>rosids</taxon>
        <taxon>fabids</taxon>
        <taxon>Malpighiales</taxon>
        <taxon>Salicaceae</taxon>
        <taxon>Flacourtieae</taxon>
        <taxon>Dovyalis</taxon>
    </lineage>
</organism>
<evidence type="ECO:0000256" key="10">
    <source>
        <dbReference type="SAM" id="SignalP"/>
    </source>
</evidence>
<comment type="caution">
    <text evidence="11">The sequence shown here is derived from an EMBL/GenBank/DDBJ whole genome shotgun (WGS) entry which is preliminary data.</text>
</comment>
<dbReference type="InterPro" id="IPR004776">
    <property type="entry name" value="Mem_transp_PIN-like"/>
</dbReference>
<dbReference type="EMBL" id="CAWUPB010001199">
    <property type="protein sequence ID" value="CAK7357564.1"/>
    <property type="molecule type" value="Genomic_DNA"/>
</dbReference>
<evidence type="ECO:0000256" key="3">
    <source>
        <dbReference type="ARBA" id="ARBA00022692"/>
    </source>
</evidence>
<evidence type="ECO:0000256" key="9">
    <source>
        <dbReference type="ARBA" id="ARBA00025752"/>
    </source>
</evidence>
<evidence type="ECO:0000256" key="7">
    <source>
        <dbReference type="ARBA" id="ARBA00023294"/>
    </source>
</evidence>
<evidence type="ECO:0000256" key="5">
    <source>
        <dbReference type="ARBA" id="ARBA00022989"/>
    </source>
</evidence>
<keyword evidence="4" id="KW-0256">Endoplasmic reticulum</keyword>
<dbReference type="InterPro" id="IPR045033">
    <property type="entry name" value="PILS1/3/4/5/7"/>
</dbReference>
<keyword evidence="5" id="KW-1133">Transmembrane helix</keyword>
<gene>
    <name evidence="11" type="ORF">DCAF_LOCUS27853</name>
</gene>
<dbReference type="AlphaFoldDB" id="A0AAV1SV89"/>
<keyword evidence="6" id="KW-0472">Membrane</keyword>
<dbReference type="PANTHER" id="PTHR31651">
    <property type="match status" value="1"/>
</dbReference>
<keyword evidence="7" id="KW-0927">Auxin signaling pathway</keyword>
<name>A0AAV1SV89_9ROSI</name>
<accession>A0AAV1SV89</accession>
<evidence type="ECO:0000256" key="4">
    <source>
        <dbReference type="ARBA" id="ARBA00022824"/>
    </source>
</evidence>
<evidence type="ECO:0000256" key="2">
    <source>
        <dbReference type="ARBA" id="ARBA00022448"/>
    </source>
</evidence>
<dbReference type="Proteomes" id="UP001314170">
    <property type="component" value="Unassembled WGS sequence"/>
</dbReference>
<feature type="chain" id="PRO_5043696176" evidence="10">
    <location>
        <begin position="18"/>
        <end position="341"/>
    </location>
</feature>
<dbReference type="GO" id="GO:0009734">
    <property type="term" value="P:auxin-activated signaling pathway"/>
    <property type="evidence" value="ECO:0007669"/>
    <property type="project" value="UniProtKB-KW"/>
</dbReference>